<evidence type="ECO:0000256" key="1">
    <source>
        <dbReference type="SAM" id="Phobius"/>
    </source>
</evidence>
<dbReference type="PANTHER" id="PTHR38834:SF3">
    <property type="entry name" value="SOLUTE-BINDING PROTEIN FAMILY 3_N-TERMINAL DOMAIN-CONTAINING PROTEIN"/>
    <property type="match status" value="1"/>
</dbReference>
<keyword evidence="4" id="KW-1185">Reference proteome</keyword>
<dbReference type="SUPFAM" id="SSF53850">
    <property type="entry name" value="Periplasmic binding protein-like II"/>
    <property type="match status" value="1"/>
</dbReference>
<sequence>MATFCKAPLQLYYFISNPLLNCLPILVVTLLAKRFCMIKQFLKPTFLLLMSVTYNVFAEPITLQVVTEEWPPFNYTNEQSQIVGRSTDVIKAVLAEAKIDYTLNSYPWARAVHITQTQPNVMIYSIYRNEERESQYQWVCPLIPAVKIFVYRLRSRPDIEIKNISEAIKYRTGSNKNDSSHKYLTDHGFEAGVNLDLTNDAAATIRKFVAGRLDFVMQTEYSMISQLKALGLEYNHVEKLFPIKEYDFGAPCLAFSLSTPKELVERVKTILQSYPHDELGTFD</sequence>
<protein>
    <recommendedName>
        <fullName evidence="2">Solute-binding protein family 3/N-terminal domain-containing protein</fullName>
    </recommendedName>
</protein>
<comment type="caution">
    <text evidence="3">The sequence shown here is derived from an EMBL/GenBank/DDBJ whole genome shotgun (WGS) entry which is preliminary data.</text>
</comment>
<dbReference type="AlphaFoldDB" id="A0A244CR25"/>
<dbReference type="Pfam" id="PF00497">
    <property type="entry name" value="SBP_bac_3"/>
    <property type="match status" value="1"/>
</dbReference>
<evidence type="ECO:0000259" key="2">
    <source>
        <dbReference type="Pfam" id="PF00497"/>
    </source>
</evidence>
<keyword evidence="1" id="KW-1133">Transmembrane helix</keyword>
<accession>A0A244CR25</accession>
<name>A0A244CR25_PSEDV</name>
<feature type="domain" description="Solute-binding protein family 3/N-terminal" evidence="2">
    <location>
        <begin position="65"/>
        <end position="184"/>
    </location>
</feature>
<dbReference type="Gene3D" id="3.40.190.10">
    <property type="entry name" value="Periplasmic binding protein-like II"/>
    <property type="match status" value="2"/>
</dbReference>
<feature type="transmembrane region" description="Helical" evidence="1">
    <location>
        <begin position="12"/>
        <end position="32"/>
    </location>
</feature>
<dbReference type="Proteomes" id="UP000194841">
    <property type="component" value="Unassembled WGS sequence"/>
</dbReference>
<keyword evidence="1" id="KW-0472">Membrane</keyword>
<proteinExistence type="predicted"/>
<dbReference type="InterPro" id="IPR001638">
    <property type="entry name" value="Solute-binding_3/MltF_N"/>
</dbReference>
<dbReference type="PANTHER" id="PTHR38834">
    <property type="entry name" value="PERIPLASMIC SUBSTRATE BINDING PROTEIN FAMILY 3"/>
    <property type="match status" value="1"/>
</dbReference>
<keyword evidence="1" id="KW-0812">Transmembrane</keyword>
<evidence type="ECO:0000313" key="4">
    <source>
        <dbReference type="Proteomes" id="UP000194841"/>
    </source>
</evidence>
<organism evidence="3 4">
    <name type="scientific">Pseudoalteromonas ulvae</name>
    <dbReference type="NCBI Taxonomy" id="107327"/>
    <lineage>
        <taxon>Bacteria</taxon>
        <taxon>Pseudomonadati</taxon>
        <taxon>Pseudomonadota</taxon>
        <taxon>Gammaproteobacteria</taxon>
        <taxon>Alteromonadales</taxon>
        <taxon>Pseudoalteromonadaceae</taxon>
        <taxon>Pseudoalteromonas</taxon>
    </lineage>
</organism>
<gene>
    <name evidence="3" type="ORF">B1199_06630</name>
</gene>
<evidence type="ECO:0000313" key="3">
    <source>
        <dbReference type="EMBL" id="OUL58028.1"/>
    </source>
</evidence>
<dbReference type="OrthoDB" id="8587856at2"/>
<reference evidence="3 4" key="1">
    <citation type="submission" date="2017-02" db="EMBL/GenBank/DDBJ databases">
        <title>Pseudoalteromonas ulvae TC14 Genome.</title>
        <authorList>
            <person name="Molmeret M."/>
        </authorList>
    </citation>
    <scope>NUCLEOTIDE SEQUENCE [LARGE SCALE GENOMIC DNA]</scope>
    <source>
        <strain evidence="3">TC14</strain>
    </source>
</reference>
<dbReference type="EMBL" id="MWPV01000002">
    <property type="protein sequence ID" value="OUL58028.1"/>
    <property type="molecule type" value="Genomic_DNA"/>
</dbReference>